<dbReference type="GO" id="GO:0035838">
    <property type="term" value="C:growing cell tip"/>
    <property type="evidence" value="ECO:0007669"/>
    <property type="project" value="EnsemblFungi"/>
</dbReference>
<dbReference type="EMBL" id="GG692395">
    <property type="protein sequence ID" value="EER35644.1"/>
    <property type="molecule type" value="Genomic_DNA"/>
</dbReference>
<dbReference type="STRING" id="294747.C5M2U4"/>
<keyword evidence="6" id="KW-1185">Reference proteome</keyword>
<dbReference type="GO" id="GO:0090141">
    <property type="term" value="P:positive regulation of mitochondrial fission"/>
    <property type="evidence" value="ECO:0007669"/>
    <property type="project" value="EnsemblFungi"/>
</dbReference>
<dbReference type="Gene3D" id="2.160.20.70">
    <property type="match status" value="1"/>
</dbReference>
<dbReference type="PANTHER" id="PTHR10652:SF0">
    <property type="entry name" value="ADENYLYL CYCLASE-ASSOCIATED PROTEIN"/>
    <property type="match status" value="1"/>
</dbReference>
<dbReference type="GO" id="GO:0007265">
    <property type="term" value="P:Ras protein signal transduction"/>
    <property type="evidence" value="ECO:0007669"/>
    <property type="project" value="EnsemblFungi"/>
</dbReference>
<dbReference type="Pfam" id="PF01213">
    <property type="entry name" value="CAP_N-CM"/>
    <property type="match status" value="1"/>
</dbReference>
<evidence type="ECO:0000256" key="2">
    <source>
        <dbReference type="RuleBase" id="RU000647"/>
    </source>
</evidence>
<feature type="compositionally biased region" description="Low complexity" evidence="3">
    <location>
        <begin position="333"/>
        <end position="354"/>
    </location>
</feature>
<accession>C5M2U4</accession>
<dbReference type="GO" id="GO:0030836">
    <property type="term" value="P:positive regulation of actin filament depolymerization"/>
    <property type="evidence" value="ECO:0007669"/>
    <property type="project" value="EnsemblFungi"/>
</dbReference>
<dbReference type="AlphaFoldDB" id="C5M2U4"/>
<dbReference type="GO" id="GO:0051014">
    <property type="term" value="P:actin filament severing"/>
    <property type="evidence" value="ECO:0007669"/>
    <property type="project" value="EnsemblFungi"/>
</dbReference>
<dbReference type="InterPro" id="IPR036223">
    <property type="entry name" value="CAP_C_sf"/>
</dbReference>
<feature type="region of interest" description="Disordered" evidence="3">
    <location>
        <begin position="247"/>
        <end position="289"/>
    </location>
</feature>
<evidence type="ECO:0000256" key="3">
    <source>
        <dbReference type="SAM" id="MobiDB-lite"/>
    </source>
</evidence>
<dbReference type="InterPro" id="IPR013912">
    <property type="entry name" value="Adenylate_cyclase-assoc_CAP_C"/>
</dbReference>
<feature type="compositionally biased region" description="Polar residues" evidence="3">
    <location>
        <begin position="64"/>
        <end position="73"/>
    </location>
</feature>
<dbReference type="KEGG" id="ctp:CTRG_00383"/>
<evidence type="ECO:0000313" key="5">
    <source>
        <dbReference type="EMBL" id="EER35644.1"/>
    </source>
</evidence>
<dbReference type="RefSeq" id="XP_002545602.1">
    <property type="nucleotide sequence ID" value="XM_002545556.1"/>
</dbReference>
<dbReference type="InterPro" id="IPR016098">
    <property type="entry name" value="CAP/MinC_C"/>
</dbReference>
<dbReference type="SUPFAM" id="SSF69340">
    <property type="entry name" value="C-terminal domain of adenylylcyclase associated protein"/>
    <property type="match status" value="1"/>
</dbReference>
<dbReference type="GO" id="GO:0019933">
    <property type="term" value="P:cAMP-mediated signaling"/>
    <property type="evidence" value="ECO:0007669"/>
    <property type="project" value="TreeGrafter"/>
</dbReference>
<gene>
    <name evidence="5" type="ORF">CTRG_00383</name>
</gene>
<feature type="region of interest" description="Disordered" evidence="3">
    <location>
        <begin position="305"/>
        <end position="362"/>
    </location>
</feature>
<dbReference type="PROSITE" id="PS01088">
    <property type="entry name" value="CAP_1"/>
    <property type="match status" value="1"/>
</dbReference>
<feature type="domain" description="C-CAP/cofactor C-like" evidence="4">
    <location>
        <begin position="354"/>
        <end position="493"/>
    </location>
</feature>
<evidence type="ECO:0000256" key="1">
    <source>
        <dbReference type="ARBA" id="ARBA00007659"/>
    </source>
</evidence>
<dbReference type="GO" id="GO:0003779">
    <property type="term" value="F:actin binding"/>
    <property type="evidence" value="ECO:0007669"/>
    <property type="project" value="EnsemblFungi"/>
</dbReference>
<protein>
    <recommendedName>
        <fullName evidence="2">Adenylyl cyclase-associated protein</fullName>
    </recommendedName>
</protein>
<dbReference type="InterPro" id="IPR018106">
    <property type="entry name" value="CAP_CS_N"/>
</dbReference>
<evidence type="ECO:0000313" key="6">
    <source>
        <dbReference type="Proteomes" id="UP000002037"/>
    </source>
</evidence>
<feature type="compositionally biased region" description="Basic and acidic residues" evidence="3">
    <location>
        <begin position="314"/>
        <end position="323"/>
    </location>
</feature>
<dbReference type="GO" id="GO:0030833">
    <property type="term" value="P:regulation of actin filament polymerization"/>
    <property type="evidence" value="ECO:0007669"/>
    <property type="project" value="EnsemblFungi"/>
</dbReference>
<dbReference type="Gene3D" id="1.25.40.330">
    <property type="entry name" value="Adenylate cyclase-associated CAP, N-terminal domain"/>
    <property type="match status" value="1"/>
</dbReference>
<feature type="compositionally biased region" description="Pro residues" evidence="3">
    <location>
        <begin position="262"/>
        <end position="272"/>
    </location>
</feature>
<dbReference type="VEuPathDB" id="FungiDB:CTRG_00383"/>
<dbReference type="GO" id="GO:0046579">
    <property type="term" value="P:positive regulation of Ras protein signal transduction"/>
    <property type="evidence" value="ECO:0007669"/>
    <property type="project" value="EnsemblFungi"/>
</dbReference>
<proteinExistence type="inferred from homology"/>
<dbReference type="InterPro" id="IPR036222">
    <property type="entry name" value="CAP_N_sf"/>
</dbReference>
<sequence>MSTEENQFNVQGYNIVTILKRLEAATSRLEDITIFQEEVNKKKFGVERIGAKAAEQAIIPPEGTDSTAKSVPTDSDSKSVAAGGGGAAVPAPVSTPSDETILKTLAEFVETSKKVDDSTGKAAQLFKDTFDEVSNAIAKADASTKEALTNILKEKISKIFELKEATRSNYLNALGEASNVIIWVFTDEPIQYVVDIKDTAVYWTNKVIKENKPWVQQLLSIFESLKTYVKDSYAKGGPFSEAYAAANPTPAPAKSAPTGGSAPPPPPPPPPASVFEATPATPSPAAPSPAALFQEINQGSAITSGLKKVSPSEMTHKNPELRKQVPRPPKKPSSLSGSNSGASSTASGTTTAQPPKTPKKELVDNKWQILNYSHADSIITIDVEPQQSVFISNCDTVTIQLKGKANNVFLSNNKNVSLVIDSLISGVDVVKAVKFGIQVLGLVPTINIDKSDEGTIYLSKESVDHDCQIVTSSTTALNINVPTGDNDYNELAIPEQILNRIVDGKLVSEIVEHAG</sequence>
<dbReference type="SMART" id="SM00673">
    <property type="entry name" value="CARP"/>
    <property type="match status" value="2"/>
</dbReference>
<comment type="similarity">
    <text evidence="1 2">Belongs to the CAP family.</text>
</comment>
<reference evidence="5 6" key="1">
    <citation type="journal article" date="2009" name="Nature">
        <title>Evolution of pathogenicity and sexual reproduction in eight Candida genomes.</title>
        <authorList>
            <person name="Butler G."/>
            <person name="Rasmussen M.D."/>
            <person name="Lin M.F."/>
            <person name="Santos M.A."/>
            <person name="Sakthikumar S."/>
            <person name="Munro C.A."/>
            <person name="Rheinbay E."/>
            <person name="Grabherr M."/>
            <person name="Forche A."/>
            <person name="Reedy J.L."/>
            <person name="Agrafioti I."/>
            <person name="Arnaud M.B."/>
            <person name="Bates S."/>
            <person name="Brown A.J."/>
            <person name="Brunke S."/>
            <person name="Costanzo M.C."/>
            <person name="Fitzpatrick D.A."/>
            <person name="de Groot P.W."/>
            <person name="Harris D."/>
            <person name="Hoyer L.L."/>
            <person name="Hube B."/>
            <person name="Klis F.M."/>
            <person name="Kodira C."/>
            <person name="Lennard N."/>
            <person name="Logue M.E."/>
            <person name="Martin R."/>
            <person name="Neiman A.M."/>
            <person name="Nikolaou E."/>
            <person name="Quail M.A."/>
            <person name="Quinn J."/>
            <person name="Santos M.C."/>
            <person name="Schmitzberger F.F."/>
            <person name="Sherlock G."/>
            <person name="Shah P."/>
            <person name="Silverstein K.A."/>
            <person name="Skrzypek M.S."/>
            <person name="Soll D."/>
            <person name="Staggs R."/>
            <person name="Stansfield I."/>
            <person name="Stumpf M.P."/>
            <person name="Sudbery P.E."/>
            <person name="Srikantha T."/>
            <person name="Zeng Q."/>
            <person name="Berman J."/>
            <person name="Berriman M."/>
            <person name="Heitman J."/>
            <person name="Gow N.A."/>
            <person name="Lorenz M.C."/>
            <person name="Birren B.W."/>
            <person name="Kellis M."/>
            <person name="Cuomo C.A."/>
        </authorList>
    </citation>
    <scope>NUCLEOTIDE SEQUENCE [LARGE SCALE GENOMIC DNA]</scope>
    <source>
        <strain evidence="6">ATCC MYA-3404 / T1</strain>
    </source>
</reference>
<dbReference type="Pfam" id="PF21938">
    <property type="entry name" value="CAP_N"/>
    <property type="match status" value="1"/>
</dbReference>
<organism evidence="5 6">
    <name type="scientific">Candida tropicalis (strain ATCC MYA-3404 / T1)</name>
    <name type="common">Yeast</name>
    <dbReference type="NCBI Taxonomy" id="294747"/>
    <lineage>
        <taxon>Eukaryota</taxon>
        <taxon>Fungi</taxon>
        <taxon>Dikarya</taxon>
        <taxon>Ascomycota</taxon>
        <taxon>Saccharomycotina</taxon>
        <taxon>Pichiomycetes</taxon>
        <taxon>Debaryomycetaceae</taxon>
        <taxon>Candida/Lodderomyces clade</taxon>
        <taxon>Candida</taxon>
    </lineage>
</organism>
<dbReference type="HOGENOM" id="CLU_015780_1_0_1"/>
<dbReference type="GO" id="GO:0042802">
    <property type="term" value="F:identical protein binding"/>
    <property type="evidence" value="ECO:0007669"/>
    <property type="project" value="EnsemblFungi"/>
</dbReference>
<dbReference type="PROSITE" id="PS51329">
    <property type="entry name" value="C_CAP_COFACTOR_C"/>
    <property type="match status" value="1"/>
</dbReference>
<name>C5M2U4_CANTT</name>
<evidence type="ECO:0000259" key="4">
    <source>
        <dbReference type="PROSITE" id="PS51329"/>
    </source>
</evidence>
<dbReference type="GO" id="GO:0030308">
    <property type="term" value="P:negative regulation of cell growth"/>
    <property type="evidence" value="ECO:0007669"/>
    <property type="project" value="EnsemblFungi"/>
</dbReference>
<dbReference type="Pfam" id="PF08603">
    <property type="entry name" value="CAP_C"/>
    <property type="match status" value="1"/>
</dbReference>
<dbReference type="GO" id="GO:0030042">
    <property type="term" value="P:actin filament depolymerization"/>
    <property type="evidence" value="ECO:0007669"/>
    <property type="project" value="EnsemblFungi"/>
</dbReference>
<dbReference type="InterPro" id="IPR001837">
    <property type="entry name" value="Adenylate_cyclase-assoc_CAP"/>
</dbReference>
<dbReference type="GO" id="GO:0000935">
    <property type="term" value="C:division septum"/>
    <property type="evidence" value="ECO:0007669"/>
    <property type="project" value="EnsemblFungi"/>
</dbReference>
<dbReference type="GO" id="GO:0010619">
    <property type="term" value="P:adenylate cyclase-activating glucose-activated G protein-coupled receptor signaling pathway"/>
    <property type="evidence" value="ECO:0007669"/>
    <property type="project" value="EnsemblFungi"/>
</dbReference>
<dbReference type="Proteomes" id="UP000002037">
    <property type="component" value="Unassembled WGS sequence"/>
</dbReference>
<dbReference type="eggNOG" id="KOG2675">
    <property type="taxonomic scope" value="Eukaryota"/>
</dbReference>
<dbReference type="GeneID" id="8298999"/>
<dbReference type="InterPro" id="IPR006599">
    <property type="entry name" value="CARP_motif"/>
</dbReference>
<feature type="region of interest" description="Disordered" evidence="3">
    <location>
        <begin position="59"/>
        <end position="95"/>
    </location>
</feature>
<dbReference type="SUPFAM" id="SSF101278">
    <property type="entry name" value="N-terminal domain of adenylylcyclase associated protein, CAP"/>
    <property type="match status" value="1"/>
</dbReference>
<dbReference type="InterPro" id="IPR017901">
    <property type="entry name" value="C-CAP_CF_C-like"/>
</dbReference>
<feature type="compositionally biased region" description="Low complexity" evidence="3">
    <location>
        <begin position="247"/>
        <end position="261"/>
    </location>
</feature>
<dbReference type="GO" id="GO:0030479">
    <property type="term" value="C:actin cortical patch"/>
    <property type="evidence" value="ECO:0007669"/>
    <property type="project" value="EnsemblFungi"/>
</dbReference>
<dbReference type="InterPro" id="IPR053950">
    <property type="entry name" value="CAP_N"/>
</dbReference>
<dbReference type="OrthoDB" id="77251at2759"/>
<dbReference type="GO" id="GO:0031138">
    <property type="term" value="P:negative regulation of conjugation with cellular fusion"/>
    <property type="evidence" value="ECO:0007669"/>
    <property type="project" value="EnsemblFungi"/>
</dbReference>
<dbReference type="GO" id="GO:0008179">
    <property type="term" value="F:adenylate cyclase binding"/>
    <property type="evidence" value="ECO:0007669"/>
    <property type="project" value="EnsemblFungi"/>
</dbReference>
<dbReference type="PANTHER" id="PTHR10652">
    <property type="entry name" value="ADENYLYL CYCLASE-ASSOCIATED PROTEIN"/>
    <property type="match status" value="1"/>
</dbReference>
<dbReference type="InterPro" id="IPR013992">
    <property type="entry name" value="Adenylate_cyclase-assoc_CAP_N"/>
</dbReference>